<keyword evidence="6" id="KW-1185">Reference proteome</keyword>
<dbReference type="eggNOG" id="COG2909">
    <property type="taxonomic scope" value="Bacteria"/>
</dbReference>
<dbReference type="Gene3D" id="1.25.40.10">
    <property type="entry name" value="Tetratricopeptide repeat domain"/>
    <property type="match status" value="1"/>
</dbReference>
<dbReference type="STRING" id="1348657.M622_13670"/>
<feature type="domain" description="HTH luxR-type" evidence="4">
    <location>
        <begin position="170"/>
        <end position="235"/>
    </location>
</feature>
<evidence type="ECO:0000256" key="1">
    <source>
        <dbReference type="ARBA" id="ARBA00023015"/>
    </source>
</evidence>
<proteinExistence type="predicted"/>
<organism evidence="5 6">
    <name type="scientific">Thauera terpenica 58Eu</name>
    <dbReference type="NCBI Taxonomy" id="1348657"/>
    <lineage>
        <taxon>Bacteria</taxon>
        <taxon>Pseudomonadati</taxon>
        <taxon>Pseudomonadota</taxon>
        <taxon>Betaproteobacteria</taxon>
        <taxon>Rhodocyclales</taxon>
        <taxon>Zoogloeaceae</taxon>
        <taxon>Thauera</taxon>
    </lineage>
</organism>
<evidence type="ECO:0000256" key="3">
    <source>
        <dbReference type="ARBA" id="ARBA00023163"/>
    </source>
</evidence>
<dbReference type="CDD" id="cd06170">
    <property type="entry name" value="LuxR_C_like"/>
    <property type="match status" value="1"/>
</dbReference>
<evidence type="ECO:0000259" key="4">
    <source>
        <dbReference type="PROSITE" id="PS50043"/>
    </source>
</evidence>
<dbReference type="PRINTS" id="PR00038">
    <property type="entry name" value="HTHLUXR"/>
</dbReference>
<dbReference type="Pfam" id="PF00196">
    <property type="entry name" value="GerE"/>
    <property type="match status" value="1"/>
</dbReference>
<accession>S9ZRX5</accession>
<evidence type="ECO:0000313" key="6">
    <source>
        <dbReference type="Proteomes" id="UP000015455"/>
    </source>
</evidence>
<dbReference type="RefSeq" id="WP_021248704.1">
    <property type="nucleotide sequence ID" value="NZ_ATJV01000047.1"/>
</dbReference>
<dbReference type="PATRIC" id="fig|1348657.5.peg.1271"/>
<evidence type="ECO:0000256" key="2">
    <source>
        <dbReference type="ARBA" id="ARBA00023125"/>
    </source>
</evidence>
<keyword evidence="2" id="KW-0238">DNA-binding</keyword>
<name>S9ZRX5_9RHOO</name>
<dbReference type="GO" id="GO:0006355">
    <property type="term" value="P:regulation of DNA-templated transcription"/>
    <property type="evidence" value="ECO:0007669"/>
    <property type="project" value="InterPro"/>
</dbReference>
<keyword evidence="3" id="KW-0804">Transcription</keyword>
<protein>
    <recommendedName>
        <fullName evidence="4">HTH luxR-type domain-containing protein</fullName>
    </recommendedName>
</protein>
<gene>
    <name evidence="5" type="ORF">M622_13670</name>
</gene>
<dbReference type="AlphaFoldDB" id="S9ZRX5"/>
<dbReference type="OrthoDB" id="134985at2"/>
<dbReference type="Proteomes" id="UP000015455">
    <property type="component" value="Unassembled WGS sequence"/>
</dbReference>
<keyword evidence="1" id="KW-0805">Transcription regulation</keyword>
<dbReference type="PANTHER" id="PTHR44688">
    <property type="entry name" value="DNA-BINDING TRANSCRIPTIONAL ACTIVATOR DEVR_DOSR"/>
    <property type="match status" value="1"/>
</dbReference>
<dbReference type="InterPro" id="IPR016032">
    <property type="entry name" value="Sig_transdc_resp-reg_C-effctor"/>
</dbReference>
<dbReference type="InterPro" id="IPR000792">
    <property type="entry name" value="Tscrpt_reg_LuxR_C"/>
</dbReference>
<sequence>MERLRIQLRENQIAAAQRSLDKLDAIRNLLARNEPDRADIEMLALAARARWLLHLRRFSEVRGLLGDALATGERCPAVTRYEIAQLRILLAVALHALGNTAEAQGCLAEVLALSARNGMVRFLADEGEAIVPLLLSCATAEGESSPRADWWKRLFTALGVETPFDRTGAAPHAVETLSRRETLVLELLMQNNSNKQIARALSIAPETVKWHLKTIYRKLGVSDRHSAVRLAQVELCPTSASLPGAGWQGEAVNGRATRPAWP</sequence>
<dbReference type="PANTHER" id="PTHR44688:SF16">
    <property type="entry name" value="DNA-BINDING TRANSCRIPTIONAL ACTIVATOR DEVR_DOSR"/>
    <property type="match status" value="1"/>
</dbReference>
<dbReference type="InterPro" id="IPR036388">
    <property type="entry name" value="WH-like_DNA-bd_sf"/>
</dbReference>
<comment type="caution">
    <text evidence="5">The sequence shown here is derived from an EMBL/GenBank/DDBJ whole genome shotgun (WGS) entry which is preliminary data.</text>
</comment>
<dbReference type="SUPFAM" id="SSF46894">
    <property type="entry name" value="C-terminal effector domain of the bipartite response regulators"/>
    <property type="match status" value="1"/>
</dbReference>
<reference evidence="5 6" key="1">
    <citation type="submission" date="2013-06" db="EMBL/GenBank/DDBJ databases">
        <title>Draft genome sequence of Thauera terpenica.</title>
        <authorList>
            <person name="Liu B."/>
            <person name="Frostegard A.H."/>
            <person name="Shapleigh J.P."/>
        </authorList>
    </citation>
    <scope>NUCLEOTIDE SEQUENCE [LARGE SCALE GENOMIC DNA]</scope>
    <source>
        <strain evidence="5 6">58Eu</strain>
    </source>
</reference>
<dbReference type="EMBL" id="ATJV01000047">
    <property type="protein sequence ID" value="EPZ16272.1"/>
    <property type="molecule type" value="Genomic_DNA"/>
</dbReference>
<dbReference type="Gene3D" id="1.10.10.10">
    <property type="entry name" value="Winged helix-like DNA-binding domain superfamily/Winged helix DNA-binding domain"/>
    <property type="match status" value="1"/>
</dbReference>
<dbReference type="SUPFAM" id="SSF48452">
    <property type="entry name" value="TPR-like"/>
    <property type="match status" value="1"/>
</dbReference>
<dbReference type="GO" id="GO:0003677">
    <property type="term" value="F:DNA binding"/>
    <property type="evidence" value="ECO:0007669"/>
    <property type="project" value="UniProtKB-KW"/>
</dbReference>
<dbReference type="InterPro" id="IPR011990">
    <property type="entry name" value="TPR-like_helical_dom_sf"/>
</dbReference>
<dbReference type="SMART" id="SM00421">
    <property type="entry name" value="HTH_LUXR"/>
    <property type="match status" value="1"/>
</dbReference>
<dbReference type="PROSITE" id="PS50043">
    <property type="entry name" value="HTH_LUXR_2"/>
    <property type="match status" value="1"/>
</dbReference>
<evidence type="ECO:0000313" key="5">
    <source>
        <dbReference type="EMBL" id="EPZ16272.1"/>
    </source>
</evidence>